<evidence type="ECO:0000313" key="6">
    <source>
        <dbReference type="EMBL" id="TQM93953.1"/>
    </source>
</evidence>
<dbReference type="EMBL" id="VFPT01000003">
    <property type="protein sequence ID" value="TQM90067.1"/>
    <property type="molecule type" value="Genomic_DNA"/>
</dbReference>
<comment type="caution">
    <text evidence="5">The sequence shown here is derived from an EMBL/GenBank/DDBJ whole genome shotgun (WGS) entry which is preliminary data.</text>
</comment>
<evidence type="ECO:0000313" key="5">
    <source>
        <dbReference type="EMBL" id="TQM90067.1"/>
    </source>
</evidence>
<gene>
    <name evidence="6" type="ORF">BD293_2608</name>
    <name evidence="5" type="ORF">BD293_3984</name>
    <name evidence="4" type="ORF">BD293_4424</name>
</gene>
<name>A0A543K4R3_9RHOB</name>
<dbReference type="NCBIfam" id="NF033551">
    <property type="entry name" value="transpos_IS1182"/>
    <property type="match status" value="1"/>
</dbReference>
<dbReference type="Pfam" id="PF05598">
    <property type="entry name" value="DUF772"/>
    <property type="match status" value="1"/>
</dbReference>
<evidence type="ECO:0000256" key="1">
    <source>
        <dbReference type="SAM" id="Coils"/>
    </source>
</evidence>
<dbReference type="InterPro" id="IPR047629">
    <property type="entry name" value="IS1182_transpos"/>
</dbReference>
<feature type="coiled-coil region" evidence="1">
    <location>
        <begin position="158"/>
        <end position="218"/>
    </location>
</feature>
<dbReference type="InterPro" id="IPR025668">
    <property type="entry name" value="Tnp_DDE_dom"/>
</dbReference>
<accession>A0A543K4R3</accession>
<feature type="domain" description="Transposase DDE" evidence="3">
    <location>
        <begin position="351"/>
        <end position="466"/>
    </location>
</feature>
<reference evidence="5 7" key="1">
    <citation type="submission" date="2019-06" db="EMBL/GenBank/DDBJ databases">
        <title>Genomic Encyclopedia of Archaeal and Bacterial Type Strains, Phase II (KMG-II): from individual species to whole genera.</title>
        <authorList>
            <person name="Goeker M."/>
        </authorList>
    </citation>
    <scope>NUCLEOTIDE SEQUENCE [LARGE SCALE GENOMIC DNA]</scope>
    <source>
        <strain evidence="5 7">DSM 18423</strain>
    </source>
</reference>
<evidence type="ECO:0000313" key="4">
    <source>
        <dbReference type="EMBL" id="TQM89743.1"/>
    </source>
</evidence>
<evidence type="ECO:0000313" key="7">
    <source>
        <dbReference type="Proteomes" id="UP000320582"/>
    </source>
</evidence>
<dbReference type="PANTHER" id="PTHR33408:SF2">
    <property type="entry name" value="TRANSPOSASE DDE DOMAIN-CONTAINING PROTEIN"/>
    <property type="match status" value="1"/>
</dbReference>
<feature type="domain" description="Transposase InsH N-terminal" evidence="2">
    <location>
        <begin position="19"/>
        <end position="111"/>
    </location>
</feature>
<evidence type="ECO:0000259" key="3">
    <source>
        <dbReference type="Pfam" id="PF13751"/>
    </source>
</evidence>
<dbReference type="AlphaFoldDB" id="A0A543K4R3"/>
<keyword evidence="7" id="KW-1185">Reference proteome</keyword>
<dbReference type="RefSeq" id="WP_142082272.1">
    <property type="nucleotide sequence ID" value="NZ_VFPT01000001.1"/>
</dbReference>
<dbReference type="OrthoDB" id="9774608at2"/>
<sequence>MAGFIEGLDRQQTMLLPEHLDDYVDENSPVRAIDAFLDMLDLAMLGFTVQPSPTGRPGYHPGLLLRIYLYGYLNQIQSSRRLERECGRNLELIWLTGRLKPDFKTIADFRKDNGPAIRKTCQQFVALCRNMGLLDGDVVAIDGSRFKALNSKAKNYTRGKLRQKLDEIDKAIERYLGELDRADAVFEQTGTVLPEARMERTLRKLEHLKKEAVRYRSIEQRMDETGESQVSLSDPDARSMATTARMPRIVGYNVQTAVEADHHLIVAHEVTMLGFDRDALSMMAVAAGDEMTTDQLTAIADKGYYKGEEIVVSEEAGISVVVPKPMTSNSGARGQFDKADFAYDAAKDVYICPAGEDLIYRFTSQQDDKAIRSYWSGACADCVIKDKCTTGKERRVRRWEHEAVLERVQARLDADPGQLAVRSMTVEHPYGTIKSWMGATHFKMRTLKKVATEMALHVLAYNMTRVMNIMGIPAMIAAMKA</sequence>
<evidence type="ECO:0000259" key="2">
    <source>
        <dbReference type="Pfam" id="PF05598"/>
    </source>
</evidence>
<dbReference type="InterPro" id="IPR008490">
    <property type="entry name" value="Transposase_InsH_N"/>
</dbReference>
<keyword evidence="1" id="KW-0175">Coiled coil</keyword>
<proteinExistence type="predicted"/>
<dbReference type="Proteomes" id="UP000320582">
    <property type="component" value="Unassembled WGS sequence"/>
</dbReference>
<dbReference type="EMBL" id="VFPT01000005">
    <property type="protein sequence ID" value="TQM89743.1"/>
    <property type="molecule type" value="Genomic_DNA"/>
</dbReference>
<dbReference type="EMBL" id="VFPT01000001">
    <property type="protein sequence ID" value="TQM93953.1"/>
    <property type="molecule type" value="Genomic_DNA"/>
</dbReference>
<organism evidence="5 7">
    <name type="scientific">Roseinatronobacter monicus</name>
    <dbReference type="NCBI Taxonomy" id="393481"/>
    <lineage>
        <taxon>Bacteria</taxon>
        <taxon>Pseudomonadati</taxon>
        <taxon>Pseudomonadota</taxon>
        <taxon>Alphaproteobacteria</taxon>
        <taxon>Rhodobacterales</taxon>
        <taxon>Paracoccaceae</taxon>
        <taxon>Roseinatronobacter</taxon>
    </lineage>
</organism>
<protein>
    <submittedName>
        <fullName evidence="5 6">Transposase</fullName>
    </submittedName>
</protein>
<dbReference type="Pfam" id="PF13751">
    <property type="entry name" value="DDE_Tnp_1_6"/>
    <property type="match status" value="1"/>
</dbReference>
<dbReference type="PANTHER" id="PTHR33408">
    <property type="entry name" value="TRANSPOSASE"/>
    <property type="match status" value="1"/>
</dbReference>